<dbReference type="Proteomes" id="UP000887566">
    <property type="component" value="Unplaced"/>
</dbReference>
<feature type="region of interest" description="Disordered" evidence="1">
    <location>
        <begin position="35"/>
        <end position="119"/>
    </location>
</feature>
<organism evidence="2 3">
    <name type="scientific">Plectus sambesii</name>
    <dbReference type="NCBI Taxonomy" id="2011161"/>
    <lineage>
        <taxon>Eukaryota</taxon>
        <taxon>Metazoa</taxon>
        <taxon>Ecdysozoa</taxon>
        <taxon>Nematoda</taxon>
        <taxon>Chromadorea</taxon>
        <taxon>Plectida</taxon>
        <taxon>Plectina</taxon>
        <taxon>Plectoidea</taxon>
        <taxon>Plectidae</taxon>
        <taxon>Plectus</taxon>
    </lineage>
</organism>
<dbReference type="WBParaSite" id="PSAMB.scaffold2520size22771.g18151.t1">
    <property type="protein sequence ID" value="PSAMB.scaffold2520size22771.g18151.t1"/>
    <property type="gene ID" value="PSAMB.scaffold2520size22771.g18151"/>
</dbReference>
<keyword evidence="2" id="KW-1185">Reference proteome</keyword>
<reference evidence="3" key="1">
    <citation type="submission" date="2022-11" db="UniProtKB">
        <authorList>
            <consortium name="WormBaseParasite"/>
        </authorList>
    </citation>
    <scope>IDENTIFICATION</scope>
</reference>
<proteinExistence type="predicted"/>
<feature type="compositionally biased region" description="Polar residues" evidence="1">
    <location>
        <begin position="323"/>
        <end position="335"/>
    </location>
</feature>
<name>A0A914VW85_9BILA</name>
<evidence type="ECO:0000313" key="2">
    <source>
        <dbReference type="Proteomes" id="UP000887566"/>
    </source>
</evidence>
<feature type="compositionally biased region" description="Basic and acidic residues" evidence="1">
    <location>
        <begin position="305"/>
        <end position="314"/>
    </location>
</feature>
<accession>A0A914VW85</accession>
<feature type="region of interest" description="Disordered" evidence="1">
    <location>
        <begin position="296"/>
        <end position="379"/>
    </location>
</feature>
<feature type="compositionally biased region" description="Basic residues" evidence="1">
    <location>
        <begin position="44"/>
        <end position="54"/>
    </location>
</feature>
<feature type="compositionally biased region" description="Polar residues" evidence="1">
    <location>
        <begin position="357"/>
        <end position="368"/>
    </location>
</feature>
<feature type="compositionally biased region" description="Low complexity" evidence="1">
    <location>
        <begin position="98"/>
        <end position="112"/>
    </location>
</feature>
<feature type="compositionally biased region" description="Basic and acidic residues" evidence="1">
    <location>
        <begin position="339"/>
        <end position="351"/>
    </location>
</feature>
<dbReference type="AlphaFoldDB" id="A0A914VW85"/>
<protein>
    <submittedName>
        <fullName evidence="3">Uncharacterized protein</fullName>
    </submittedName>
</protein>
<sequence>METVARNLVFANQLAARRRSASRCGCLPVAAATMAAGGVAGDRRRQRTTRRRATRPTDMTGGAPEQANAGAADKAPDDAGDEIGADRPKSRALRGPGRHSSTSAAARATTRTGRTERNTAALIDTRTSARLFLCASMHRRFVDIPRDKALATGVISAATVSNYFKPQSPRKRAGLAFGIGRTGRIRHRPTPLVEHGRHCDPTFSPHHQQFMSAREKRAPTRSRQPPAGSRHTLGYAAQSKTPFNLFVEHLPATREAAVIVGSGIDTNSTTALSWTMTGQREQQHVDALEPLEEDRRARAAHKERKTAERPDHGFNQRRYMIDSASSTAAVGQSGATADLTHEDQRERDRCAARRQKQQMPQTDTTPSHHSPRALMRSGASTVRRVLRTPDAVVVRRSPHAFVQPRLPSVGAPSTSATLATDPPSPLHFWTRSSFSFNRHSGRRIDRPNRAR</sequence>
<evidence type="ECO:0000313" key="3">
    <source>
        <dbReference type="WBParaSite" id="PSAMB.scaffold2520size22771.g18151.t1"/>
    </source>
</evidence>
<evidence type="ECO:0000256" key="1">
    <source>
        <dbReference type="SAM" id="MobiDB-lite"/>
    </source>
</evidence>